<dbReference type="Gene3D" id="1.10.760.10">
    <property type="entry name" value="Cytochrome c-like domain"/>
    <property type="match status" value="1"/>
</dbReference>
<evidence type="ECO:0000313" key="8">
    <source>
        <dbReference type="Proteomes" id="UP001059672"/>
    </source>
</evidence>
<accession>A0ABY5H2T1</accession>
<gene>
    <name evidence="7" type="ORF">KDW96_14095</name>
</gene>
<dbReference type="Proteomes" id="UP001059672">
    <property type="component" value="Chromosome"/>
</dbReference>
<evidence type="ECO:0000256" key="2">
    <source>
        <dbReference type="ARBA" id="ARBA00022723"/>
    </source>
</evidence>
<keyword evidence="2 4" id="KW-0479">Metal-binding</keyword>
<organism evidence="7 8">
    <name type="scientific">Pseudomonas benzenivorans</name>
    <dbReference type="NCBI Taxonomy" id="556533"/>
    <lineage>
        <taxon>Bacteria</taxon>
        <taxon>Pseudomonadati</taxon>
        <taxon>Pseudomonadota</taxon>
        <taxon>Gammaproteobacteria</taxon>
        <taxon>Pseudomonadales</taxon>
        <taxon>Pseudomonadaceae</taxon>
        <taxon>Pseudomonas</taxon>
    </lineage>
</organism>
<evidence type="ECO:0000256" key="4">
    <source>
        <dbReference type="PROSITE-ProRule" id="PRU00433"/>
    </source>
</evidence>
<keyword evidence="5" id="KW-0732">Signal</keyword>
<evidence type="ECO:0000256" key="5">
    <source>
        <dbReference type="SAM" id="SignalP"/>
    </source>
</evidence>
<evidence type="ECO:0000259" key="6">
    <source>
        <dbReference type="PROSITE" id="PS51007"/>
    </source>
</evidence>
<name>A0ABY5H2T1_9PSED</name>
<keyword evidence="1 4" id="KW-0349">Heme</keyword>
<evidence type="ECO:0000256" key="1">
    <source>
        <dbReference type="ARBA" id="ARBA00022617"/>
    </source>
</evidence>
<dbReference type="EMBL" id="CP073346">
    <property type="protein sequence ID" value="UTW06314.1"/>
    <property type="molecule type" value="Genomic_DNA"/>
</dbReference>
<protein>
    <submittedName>
        <fullName evidence="7">Cytochrome c</fullName>
    </submittedName>
</protein>
<feature type="domain" description="Cytochrome c" evidence="6">
    <location>
        <begin position="31"/>
        <end position="111"/>
    </location>
</feature>
<feature type="signal peptide" evidence="5">
    <location>
        <begin position="1"/>
        <end position="28"/>
    </location>
</feature>
<dbReference type="InterPro" id="IPR036909">
    <property type="entry name" value="Cyt_c-like_dom_sf"/>
</dbReference>
<keyword evidence="3 4" id="KW-0408">Iron</keyword>
<dbReference type="InterPro" id="IPR009056">
    <property type="entry name" value="Cyt_c-like_dom"/>
</dbReference>
<dbReference type="Pfam" id="PF13442">
    <property type="entry name" value="Cytochrome_CBB3"/>
    <property type="match status" value="1"/>
</dbReference>
<dbReference type="PROSITE" id="PS51007">
    <property type="entry name" value="CYTC"/>
    <property type="match status" value="1"/>
</dbReference>
<proteinExistence type="predicted"/>
<feature type="chain" id="PRO_5046800595" evidence="5">
    <location>
        <begin position="29"/>
        <end position="113"/>
    </location>
</feature>
<evidence type="ECO:0000256" key="3">
    <source>
        <dbReference type="ARBA" id="ARBA00023004"/>
    </source>
</evidence>
<dbReference type="RefSeq" id="WP_255836893.1">
    <property type="nucleotide sequence ID" value="NZ_CP073346.1"/>
</dbReference>
<evidence type="ECO:0000313" key="7">
    <source>
        <dbReference type="EMBL" id="UTW06314.1"/>
    </source>
</evidence>
<dbReference type="SUPFAM" id="SSF46626">
    <property type="entry name" value="Cytochrome c"/>
    <property type="match status" value="1"/>
</dbReference>
<sequence length="113" mass="11806">MLSPSRWCSRAVRRLVLAGLLGAPAALAQEAAPDEARLLFQQQAQPPCALCHSLRAAAASGNIGPDLDQLMPSAEQVEAALRGGLGVMPSYADSLDDEQIALLAHYVSQVAGK</sequence>
<reference evidence="7" key="1">
    <citation type="submission" date="2021-04" db="EMBL/GenBank/DDBJ databases">
        <title>Oceanospirillales bacteria with DddD are important DMSP degraders in coastal seawater.</title>
        <authorList>
            <person name="Liu J."/>
        </authorList>
    </citation>
    <scope>NUCLEOTIDE SEQUENCE</scope>
    <source>
        <strain evidence="7">D13-4</strain>
    </source>
</reference>
<keyword evidence="8" id="KW-1185">Reference proteome</keyword>